<dbReference type="Proteomes" id="UP000295711">
    <property type="component" value="Unassembled WGS sequence"/>
</dbReference>
<sequence>MNDKFFSLPEEKQQRIINAGYHVFSKNSYKKSPVGEIALTAGISKSLLFHYFHNKKELYLFLWNKAAEITLETVKSYACYETEDLFEMMRRGMYAKLAVMKKYPDLTAFTLKAFYEKEPEIVFEIQRSYANIVQSSAAIFMPKLNPADFRPGLDLEMIIKTMYWTTEGYLWKVLQLDSFNFDQLEKDFLKILDFWKIAYCRDIQEESTSFCHEKPVKGDTK</sequence>
<dbReference type="EMBL" id="SLXA01000003">
    <property type="protein sequence ID" value="TCO85345.1"/>
    <property type="molecule type" value="Genomic_DNA"/>
</dbReference>
<reference evidence="4 5" key="1">
    <citation type="submission" date="2019-03" db="EMBL/GenBank/DDBJ databases">
        <title>Genomic Encyclopedia of Type Strains, Phase IV (KMG-IV): sequencing the most valuable type-strain genomes for metagenomic binning, comparative biology and taxonomic classification.</title>
        <authorList>
            <person name="Goeker M."/>
        </authorList>
    </citation>
    <scope>NUCLEOTIDE SEQUENCE [LARGE SCALE GENOMIC DNA]</scope>
    <source>
        <strain evidence="4 5">DSM 28559</strain>
    </source>
</reference>
<evidence type="ECO:0000256" key="1">
    <source>
        <dbReference type="ARBA" id="ARBA00023125"/>
    </source>
</evidence>
<dbReference type="OrthoDB" id="9780939at2"/>
<dbReference type="PANTHER" id="PTHR43479:SF11">
    <property type="entry name" value="ACREF_ENVCD OPERON REPRESSOR-RELATED"/>
    <property type="match status" value="1"/>
</dbReference>
<dbReference type="InterPro" id="IPR001647">
    <property type="entry name" value="HTH_TetR"/>
</dbReference>
<dbReference type="Gene3D" id="1.10.10.60">
    <property type="entry name" value="Homeodomain-like"/>
    <property type="match status" value="1"/>
</dbReference>
<evidence type="ECO:0000256" key="2">
    <source>
        <dbReference type="PROSITE-ProRule" id="PRU00335"/>
    </source>
</evidence>
<dbReference type="PROSITE" id="PS50977">
    <property type="entry name" value="HTH_TETR_2"/>
    <property type="match status" value="1"/>
</dbReference>
<dbReference type="InterPro" id="IPR050624">
    <property type="entry name" value="HTH-type_Tx_Regulator"/>
</dbReference>
<dbReference type="SUPFAM" id="SSF48498">
    <property type="entry name" value="Tetracyclin repressor-like, C-terminal domain"/>
    <property type="match status" value="1"/>
</dbReference>
<dbReference type="Gene3D" id="1.10.357.10">
    <property type="entry name" value="Tetracycline Repressor, domain 2"/>
    <property type="match status" value="1"/>
</dbReference>
<feature type="DNA-binding region" description="H-T-H motif" evidence="2">
    <location>
        <begin position="33"/>
        <end position="52"/>
    </location>
</feature>
<evidence type="ECO:0000259" key="3">
    <source>
        <dbReference type="PROSITE" id="PS50977"/>
    </source>
</evidence>
<dbReference type="RefSeq" id="WP_132089503.1">
    <property type="nucleotide sequence ID" value="NZ_JANKAQ010000003.1"/>
</dbReference>
<dbReference type="GO" id="GO:0003677">
    <property type="term" value="F:DNA binding"/>
    <property type="evidence" value="ECO:0007669"/>
    <property type="project" value="UniProtKB-UniRule"/>
</dbReference>
<gene>
    <name evidence="4" type="ORF">EV212_10366</name>
</gene>
<protein>
    <submittedName>
        <fullName evidence="4">TetR family transcriptional regulator</fullName>
    </submittedName>
</protein>
<proteinExistence type="predicted"/>
<dbReference type="PANTHER" id="PTHR43479">
    <property type="entry name" value="ACREF/ENVCD OPERON REPRESSOR-RELATED"/>
    <property type="match status" value="1"/>
</dbReference>
<dbReference type="InterPro" id="IPR009057">
    <property type="entry name" value="Homeodomain-like_sf"/>
</dbReference>
<dbReference type="InterPro" id="IPR036271">
    <property type="entry name" value="Tet_transcr_reg_TetR-rel_C_sf"/>
</dbReference>
<comment type="caution">
    <text evidence="4">The sequence shown here is derived from an EMBL/GenBank/DDBJ whole genome shotgun (WGS) entry which is preliminary data.</text>
</comment>
<evidence type="ECO:0000313" key="4">
    <source>
        <dbReference type="EMBL" id="TCO85345.1"/>
    </source>
</evidence>
<dbReference type="PRINTS" id="PR00455">
    <property type="entry name" value="HTHTETR"/>
</dbReference>
<keyword evidence="1 2" id="KW-0238">DNA-binding</keyword>
<feature type="domain" description="HTH tetR-type" evidence="3">
    <location>
        <begin position="10"/>
        <end position="70"/>
    </location>
</feature>
<dbReference type="Pfam" id="PF00440">
    <property type="entry name" value="TetR_N"/>
    <property type="match status" value="1"/>
</dbReference>
<evidence type="ECO:0000313" key="5">
    <source>
        <dbReference type="Proteomes" id="UP000295711"/>
    </source>
</evidence>
<keyword evidence="5" id="KW-1185">Reference proteome</keyword>
<dbReference type="AlphaFoldDB" id="A0A4R2LDI2"/>
<name>A0A4R2LDI2_9FIRM</name>
<accession>A0A4R2LDI2</accession>
<organism evidence="4 5">
    <name type="scientific">Frisingicoccus caecimuris</name>
    <dbReference type="NCBI Taxonomy" id="1796636"/>
    <lineage>
        <taxon>Bacteria</taxon>
        <taxon>Bacillati</taxon>
        <taxon>Bacillota</taxon>
        <taxon>Clostridia</taxon>
        <taxon>Lachnospirales</taxon>
        <taxon>Lachnospiraceae</taxon>
        <taxon>Frisingicoccus</taxon>
    </lineage>
</organism>
<dbReference type="SUPFAM" id="SSF46689">
    <property type="entry name" value="Homeodomain-like"/>
    <property type="match status" value="1"/>
</dbReference>